<sequence>MAVYAEMTASVYEARSVEELFEIYQKVLLKMCEVNELSKSKLLRVENIADAKEYGGRELQETLEKEREETIEWRKGCEQRIEQLKAEQVKLQKVLDFMKTETAVELSAARGISNKIRTDLVSMCDRMNDISMNHTRGSPEELIDLASEIEARLRLYRKSDQKCEPLKKSPTRVYADSSKNSGFASRLSSSVERALVKLRLLPRTNDVTQLQLLLDHFSSGSAH</sequence>
<protein>
    <submittedName>
        <fullName evidence="2">Uncharacterized protein</fullName>
    </submittedName>
</protein>
<name>A0AA39M988_9BILA</name>
<gene>
    <name evidence="2" type="ORF">QR680_009622</name>
</gene>
<proteinExistence type="predicted"/>
<accession>A0AA39M988</accession>
<feature type="coiled-coil region" evidence="1">
    <location>
        <begin position="74"/>
        <end position="101"/>
    </location>
</feature>
<evidence type="ECO:0000313" key="2">
    <source>
        <dbReference type="EMBL" id="KAK0426286.1"/>
    </source>
</evidence>
<dbReference type="AlphaFoldDB" id="A0AA39M988"/>
<evidence type="ECO:0000256" key="1">
    <source>
        <dbReference type="SAM" id="Coils"/>
    </source>
</evidence>
<dbReference type="Proteomes" id="UP001175271">
    <property type="component" value="Unassembled WGS sequence"/>
</dbReference>
<organism evidence="2 3">
    <name type="scientific">Steinernema hermaphroditum</name>
    <dbReference type="NCBI Taxonomy" id="289476"/>
    <lineage>
        <taxon>Eukaryota</taxon>
        <taxon>Metazoa</taxon>
        <taxon>Ecdysozoa</taxon>
        <taxon>Nematoda</taxon>
        <taxon>Chromadorea</taxon>
        <taxon>Rhabditida</taxon>
        <taxon>Tylenchina</taxon>
        <taxon>Panagrolaimomorpha</taxon>
        <taxon>Strongyloidoidea</taxon>
        <taxon>Steinernematidae</taxon>
        <taxon>Steinernema</taxon>
    </lineage>
</organism>
<comment type="caution">
    <text evidence="2">The sequence shown here is derived from an EMBL/GenBank/DDBJ whole genome shotgun (WGS) entry which is preliminary data.</text>
</comment>
<reference evidence="2" key="1">
    <citation type="submission" date="2023-06" db="EMBL/GenBank/DDBJ databases">
        <title>Genomic analysis of the entomopathogenic nematode Steinernema hermaphroditum.</title>
        <authorList>
            <person name="Schwarz E.M."/>
            <person name="Heppert J.K."/>
            <person name="Baniya A."/>
            <person name="Schwartz H.T."/>
            <person name="Tan C.-H."/>
            <person name="Antoshechkin I."/>
            <person name="Sternberg P.W."/>
            <person name="Goodrich-Blair H."/>
            <person name="Dillman A.R."/>
        </authorList>
    </citation>
    <scope>NUCLEOTIDE SEQUENCE</scope>
    <source>
        <strain evidence="2">PS9179</strain>
        <tissue evidence="2">Whole animal</tissue>
    </source>
</reference>
<evidence type="ECO:0000313" key="3">
    <source>
        <dbReference type="Proteomes" id="UP001175271"/>
    </source>
</evidence>
<keyword evidence="1" id="KW-0175">Coiled coil</keyword>
<dbReference type="EMBL" id="JAUCMV010000001">
    <property type="protein sequence ID" value="KAK0426286.1"/>
    <property type="molecule type" value="Genomic_DNA"/>
</dbReference>
<keyword evidence="3" id="KW-1185">Reference proteome</keyword>